<sequence length="122" mass="14268">MAYGLITDFIYDLGEGVGEFLTDDEKAQFTPLGLDQIVKSYIDERNLLNVFFLKAQIKKYIKNHTTPEGLEYVDPPFGQETSFIEDYFEGNLYVFLTNVLNLLNKEYKVRSQNFLSKFTRRD</sequence>
<protein>
    <submittedName>
        <fullName evidence="1">Uncharacterized protein</fullName>
    </submittedName>
</protein>
<gene>
    <name evidence="1" type="ORF">K3169_07505</name>
</gene>
<evidence type="ECO:0000313" key="2">
    <source>
        <dbReference type="Proteomes" id="UP001063228"/>
    </source>
</evidence>
<accession>A0ABY6FIF8</accession>
<proteinExistence type="predicted"/>
<organism evidence="1 2">
    <name type="scientific">Pseudomonas phytophila</name>
    <dbReference type="NCBI Taxonomy" id="2867264"/>
    <lineage>
        <taxon>Bacteria</taxon>
        <taxon>Pseudomonadati</taxon>
        <taxon>Pseudomonadota</taxon>
        <taxon>Gammaproteobacteria</taxon>
        <taxon>Pseudomonadales</taxon>
        <taxon>Pseudomonadaceae</taxon>
        <taxon>Pseudomonas</taxon>
    </lineage>
</organism>
<dbReference type="Proteomes" id="UP001063228">
    <property type="component" value="Chromosome"/>
</dbReference>
<reference evidence="1" key="1">
    <citation type="submission" date="2021-08" db="EMBL/GenBank/DDBJ databases">
        <title>Complete genome sequence of Pseudomonas phytophila.</title>
        <authorList>
            <person name="Weir B.S."/>
            <person name="Templeton M.D."/>
            <person name="Arshed S."/>
            <person name="Andersen M.T."/>
            <person name="Jayaraman J."/>
        </authorList>
    </citation>
    <scope>NUCLEOTIDE SEQUENCE</scope>
    <source>
        <strain evidence="1">ICMP 23753</strain>
    </source>
</reference>
<dbReference type="RefSeq" id="WP_231676229.1">
    <property type="nucleotide sequence ID" value="NZ_CP081201.1"/>
</dbReference>
<name>A0ABY6FIF8_9PSED</name>
<evidence type="ECO:0000313" key="1">
    <source>
        <dbReference type="EMBL" id="UXZ97720.1"/>
    </source>
</evidence>
<dbReference type="EMBL" id="CP081201">
    <property type="protein sequence ID" value="UXZ97720.1"/>
    <property type="molecule type" value="Genomic_DNA"/>
</dbReference>
<keyword evidence="2" id="KW-1185">Reference proteome</keyword>